<comment type="caution">
    <text evidence="3">The sequence shown here is derived from an EMBL/GenBank/DDBJ whole genome shotgun (WGS) entry which is preliminary data.</text>
</comment>
<feature type="coiled-coil region" evidence="1">
    <location>
        <begin position="423"/>
        <end position="475"/>
    </location>
</feature>
<feature type="region of interest" description="Disordered" evidence="2">
    <location>
        <begin position="311"/>
        <end position="384"/>
    </location>
</feature>
<evidence type="ECO:0000256" key="1">
    <source>
        <dbReference type="SAM" id="Coils"/>
    </source>
</evidence>
<reference evidence="3 4" key="1">
    <citation type="submission" date="2020-04" db="EMBL/GenBank/DDBJ databases">
        <title>MicrobeNet Type strains.</title>
        <authorList>
            <person name="Nicholson A.C."/>
        </authorList>
    </citation>
    <scope>NUCLEOTIDE SEQUENCE [LARGE SCALE GENOMIC DNA]</scope>
    <source>
        <strain evidence="3 4">DSM 44445</strain>
    </source>
</reference>
<dbReference type="AlphaFoldDB" id="A0A7X6M4U0"/>
<proteinExistence type="predicted"/>
<gene>
    <name evidence="3" type="ORF">HGA07_29760</name>
</gene>
<evidence type="ECO:0000313" key="4">
    <source>
        <dbReference type="Proteomes" id="UP000523447"/>
    </source>
</evidence>
<evidence type="ECO:0000256" key="2">
    <source>
        <dbReference type="SAM" id="MobiDB-lite"/>
    </source>
</evidence>
<protein>
    <submittedName>
        <fullName evidence="3">Uncharacterized protein</fullName>
    </submittedName>
</protein>
<keyword evidence="1" id="KW-0175">Coiled coil</keyword>
<name>A0A7X6M4U0_9NOCA</name>
<evidence type="ECO:0000313" key="3">
    <source>
        <dbReference type="EMBL" id="NKY89761.1"/>
    </source>
</evidence>
<organism evidence="3 4">
    <name type="scientific">Nocardia veterana</name>
    <dbReference type="NCBI Taxonomy" id="132249"/>
    <lineage>
        <taxon>Bacteria</taxon>
        <taxon>Bacillati</taxon>
        <taxon>Actinomycetota</taxon>
        <taxon>Actinomycetes</taxon>
        <taxon>Mycobacteriales</taxon>
        <taxon>Nocardiaceae</taxon>
        <taxon>Nocardia</taxon>
    </lineage>
</organism>
<dbReference type="EMBL" id="JAAXPE010000060">
    <property type="protein sequence ID" value="NKY89761.1"/>
    <property type="molecule type" value="Genomic_DNA"/>
</dbReference>
<dbReference type="RefSeq" id="WP_157171616.1">
    <property type="nucleotide sequence ID" value="NZ_CAWPHS010000057.1"/>
</dbReference>
<accession>A0A7X6M4U0</accession>
<keyword evidence="4" id="KW-1185">Reference proteome</keyword>
<sequence length="665" mass="74072">MGQVIPVAPTPLALATKSRPSGSTADSQPYRSFAHFDTDGSSLSIITREFEGWLERQKRWVVDLSSTGAQTDGARSLTTVRHSVGSADLLRFRLTEEQPGTGTWTTEFSAYAPVQGGTGWFLLEVGNSRRNWVQAPRVVTTLVDLLPVRPDESLQLTPQPARIGIHSVEDLAARITDPDRHGLIVVAGTDERLDFDRFYEKVALWTQQVVGQAEVAVLDPLATAELRTAIGDSHAVFPWTIRTFMPGADPAEPGNHRQHRYLGPGPLADLSTHALQRILGRTARRNAMQRRLPPDILKYVRTLNRVENNEALTSLLPTPTPAKRTTPLEPPAPPEVSASPPTAAPETLAPVDDARRNTGIETATAPPRTPEAPRDKVNEAPTHAPDSAAQQALHLVMDVLGLSSINRAELEAIRQRAEQSADRDALREAAVQLVNQKQEEIDELRDELAELHEEVQAWQLEVAEAQDERQRLSDETRWLRGKLREVKAFEVANSLTPDSEITEYPNDYHDLLRLLRDIECEGIVFTGNPEECRSLADHDPLCTSARTCWEAVLALQGYIRARSDGAWSRGVHEYLTQPPDGYRAISAKKHGRRETAVTMQQWGEQRRFPVPLEVSPTGKIEMEAHFKIGTNGTISPRMHYLDRWSQNGKIYIGYIGRHLKNTKTN</sequence>
<feature type="compositionally biased region" description="Low complexity" evidence="2">
    <location>
        <begin position="335"/>
        <end position="351"/>
    </location>
</feature>
<dbReference type="Proteomes" id="UP000523447">
    <property type="component" value="Unassembled WGS sequence"/>
</dbReference>